<accession>A0A4P9VMZ5</accession>
<evidence type="ECO:0000313" key="2">
    <source>
        <dbReference type="Proteomes" id="UP000257039"/>
    </source>
</evidence>
<dbReference type="SUPFAM" id="SSF117782">
    <property type="entry name" value="YbjQ-like"/>
    <property type="match status" value="1"/>
</dbReference>
<dbReference type="Proteomes" id="UP000257039">
    <property type="component" value="Unassembled WGS sequence"/>
</dbReference>
<gene>
    <name evidence="1" type="ORF">B9G39_11425</name>
</gene>
<keyword evidence="2" id="KW-1185">Reference proteome</keyword>
<organism evidence="1 2">
    <name type="scientific">Zooshikella ganghwensis</name>
    <dbReference type="NCBI Taxonomy" id="202772"/>
    <lineage>
        <taxon>Bacteria</taxon>
        <taxon>Pseudomonadati</taxon>
        <taxon>Pseudomonadota</taxon>
        <taxon>Gammaproteobacteria</taxon>
        <taxon>Oceanospirillales</taxon>
        <taxon>Zooshikellaceae</taxon>
        <taxon>Zooshikella</taxon>
    </lineage>
</organism>
<dbReference type="RefSeq" id="WP_051311584.1">
    <property type="nucleotide sequence ID" value="NZ_JAEVHG010000019.1"/>
</dbReference>
<dbReference type="AlphaFoldDB" id="A0A4P9VMZ5"/>
<sequence length="124" mass="14457">MFLNRKIAPYIEERSNKLLLTAEELPSCYRIKHMYNMVQITRAVEISKKGLIRGFLERKRNEYEETLDELMLMAPEDANAIIGIRVSTATQQYAKATYLYITYIGTPVFYIKQHKVPTKPINPV</sequence>
<proteinExistence type="predicted"/>
<dbReference type="InterPro" id="IPR035439">
    <property type="entry name" value="UPF0145_dom_sf"/>
</dbReference>
<name>A0A4P9VMZ5_9GAMM</name>
<evidence type="ECO:0000313" key="1">
    <source>
        <dbReference type="EMBL" id="RDH44009.1"/>
    </source>
</evidence>
<comment type="caution">
    <text evidence="1">The sequence shown here is derived from an EMBL/GenBank/DDBJ whole genome shotgun (WGS) entry which is preliminary data.</text>
</comment>
<dbReference type="EMBL" id="NDXW01000001">
    <property type="protein sequence ID" value="RDH44009.1"/>
    <property type="molecule type" value="Genomic_DNA"/>
</dbReference>
<protein>
    <submittedName>
        <fullName evidence="1">Uncharacterized protein</fullName>
    </submittedName>
</protein>
<reference evidence="1 2" key="1">
    <citation type="submission" date="2017-04" db="EMBL/GenBank/DDBJ databases">
        <title>Draft genome sequence of Zooshikella ganghwensis VG4 isolated from Red Sea sediments.</title>
        <authorList>
            <person name="Rehman Z."/>
            <person name="Alam I."/>
            <person name="Kamau A."/>
            <person name="Bajic V."/>
            <person name="Leiknes T."/>
        </authorList>
    </citation>
    <scope>NUCLEOTIDE SEQUENCE [LARGE SCALE GENOMIC DNA]</scope>
    <source>
        <strain evidence="1 2">VG4</strain>
    </source>
</reference>